<evidence type="ECO:0000313" key="8">
    <source>
        <dbReference type="EMBL" id="MFC4376284.1"/>
    </source>
</evidence>
<organism evidence="8 9">
    <name type="scientific">Nocardia halotolerans</name>
    <dbReference type="NCBI Taxonomy" id="1755878"/>
    <lineage>
        <taxon>Bacteria</taxon>
        <taxon>Bacillati</taxon>
        <taxon>Actinomycetota</taxon>
        <taxon>Actinomycetes</taxon>
        <taxon>Mycobacteriales</taxon>
        <taxon>Nocardiaceae</taxon>
        <taxon>Nocardia</taxon>
    </lineage>
</organism>
<evidence type="ECO:0000256" key="6">
    <source>
        <dbReference type="SAM" id="Phobius"/>
    </source>
</evidence>
<dbReference type="InterPro" id="IPR011701">
    <property type="entry name" value="MFS"/>
</dbReference>
<dbReference type="EMBL" id="JBHSDL010000025">
    <property type="protein sequence ID" value="MFC4376284.1"/>
    <property type="molecule type" value="Genomic_DNA"/>
</dbReference>
<evidence type="ECO:0000256" key="2">
    <source>
        <dbReference type="ARBA" id="ARBA00022475"/>
    </source>
</evidence>
<dbReference type="RefSeq" id="WP_378564741.1">
    <property type="nucleotide sequence ID" value="NZ_JBHSDL010000025.1"/>
</dbReference>
<gene>
    <name evidence="8" type="ORF">ACFO5K_19485</name>
</gene>
<feature type="transmembrane region" description="Helical" evidence="6">
    <location>
        <begin position="101"/>
        <end position="120"/>
    </location>
</feature>
<accession>A0ABV8VJN4</accession>
<feature type="transmembrane region" description="Helical" evidence="6">
    <location>
        <begin position="132"/>
        <end position="154"/>
    </location>
</feature>
<reference evidence="9" key="1">
    <citation type="journal article" date="2019" name="Int. J. Syst. Evol. Microbiol.">
        <title>The Global Catalogue of Microorganisms (GCM) 10K type strain sequencing project: providing services to taxonomists for standard genome sequencing and annotation.</title>
        <authorList>
            <consortium name="The Broad Institute Genomics Platform"/>
            <consortium name="The Broad Institute Genome Sequencing Center for Infectious Disease"/>
            <person name="Wu L."/>
            <person name="Ma J."/>
        </authorList>
    </citation>
    <scope>NUCLEOTIDE SEQUENCE [LARGE SCALE GENOMIC DNA]</scope>
    <source>
        <strain evidence="9">IBRC-M 10490</strain>
    </source>
</reference>
<dbReference type="InterPro" id="IPR020846">
    <property type="entry name" value="MFS_dom"/>
</dbReference>
<protein>
    <submittedName>
        <fullName evidence="8">MFS transporter</fullName>
    </submittedName>
</protein>
<keyword evidence="4 6" id="KW-1133">Transmembrane helix</keyword>
<dbReference type="InterPro" id="IPR036259">
    <property type="entry name" value="MFS_trans_sf"/>
</dbReference>
<feature type="domain" description="Major facilitator superfamily (MFS) profile" evidence="7">
    <location>
        <begin position="10"/>
        <end position="397"/>
    </location>
</feature>
<proteinExistence type="predicted"/>
<keyword evidence="3 6" id="KW-0812">Transmembrane</keyword>
<dbReference type="InterPro" id="IPR050189">
    <property type="entry name" value="MFS_Efflux_Transporters"/>
</dbReference>
<name>A0ABV8VJN4_9NOCA</name>
<evidence type="ECO:0000256" key="4">
    <source>
        <dbReference type="ARBA" id="ARBA00022989"/>
    </source>
</evidence>
<feature type="transmembrane region" description="Helical" evidence="6">
    <location>
        <begin position="311"/>
        <end position="331"/>
    </location>
</feature>
<evidence type="ECO:0000256" key="3">
    <source>
        <dbReference type="ARBA" id="ARBA00022692"/>
    </source>
</evidence>
<dbReference type="PROSITE" id="PS00216">
    <property type="entry name" value="SUGAR_TRANSPORT_1"/>
    <property type="match status" value="1"/>
</dbReference>
<feature type="transmembrane region" description="Helical" evidence="6">
    <location>
        <begin position="216"/>
        <end position="239"/>
    </location>
</feature>
<dbReference type="InterPro" id="IPR005829">
    <property type="entry name" value="Sugar_transporter_CS"/>
</dbReference>
<keyword evidence="5 6" id="KW-0472">Membrane</keyword>
<feature type="transmembrane region" description="Helical" evidence="6">
    <location>
        <begin position="45"/>
        <end position="65"/>
    </location>
</feature>
<evidence type="ECO:0000313" key="9">
    <source>
        <dbReference type="Proteomes" id="UP001595844"/>
    </source>
</evidence>
<feature type="transmembrane region" description="Helical" evidence="6">
    <location>
        <begin position="343"/>
        <end position="366"/>
    </location>
</feature>
<dbReference type="Pfam" id="PF07690">
    <property type="entry name" value="MFS_1"/>
    <property type="match status" value="2"/>
</dbReference>
<dbReference type="Gene3D" id="1.20.1250.20">
    <property type="entry name" value="MFS general substrate transporter like domains"/>
    <property type="match status" value="2"/>
</dbReference>
<dbReference type="PANTHER" id="PTHR43124:SF3">
    <property type="entry name" value="CHLORAMPHENICOL EFFLUX PUMP RV0191"/>
    <property type="match status" value="1"/>
</dbReference>
<evidence type="ECO:0000256" key="1">
    <source>
        <dbReference type="ARBA" id="ARBA00004651"/>
    </source>
</evidence>
<keyword evidence="2" id="KW-1003">Cell membrane</keyword>
<evidence type="ECO:0000256" key="5">
    <source>
        <dbReference type="ARBA" id="ARBA00023136"/>
    </source>
</evidence>
<comment type="caution">
    <text evidence="8">The sequence shown here is derived from an EMBL/GenBank/DDBJ whole genome shotgun (WGS) entry which is preliminary data.</text>
</comment>
<dbReference type="PROSITE" id="PS50850">
    <property type="entry name" value="MFS"/>
    <property type="match status" value="1"/>
</dbReference>
<dbReference type="SUPFAM" id="SSF103473">
    <property type="entry name" value="MFS general substrate transporter"/>
    <property type="match status" value="1"/>
</dbReference>
<comment type="subcellular location">
    <subcellularLocation>
        <location evidence="1">Cell membrane</location>
        <topology evidence="1">Multi-pass membrane protein</topology>
    </subcellularLocation>
</comment>
<dbReference type="PANTHER" id="PTHR43124">
    <property type="entry name" value="PURINE EFFLUX PUMP PBUE"/>
    <property type="match status" value="1"/>
</dbReference>
<feature type="transmembrane region" description="Helical" evidence="6">
    <location>
        <begin position="166"/>
        <end position="185"/>
    </location>
</feature>
<keyword evidence="9" id="KW-1185">Reference proteome</keyword>
<evidence type="ECO:0000259" key="7">
    <source>
        <dbReference type="PROSITE" id="PS50850"/>
    </source>
</evidence>
<dbReference type="Proteomes" id="UP001595844">
    <property type="component" value="Unassembled WGS sequence"/>
</dbReference>
<feature type="transmembrane region" description="Helical" evidence="6">
    <location>
        <begin position="251"/>
        <end position="272"/>
    </location>
</feature>
<feature type="transmembrane region" description="Helical" evidence="6">
    <location>
        <begin position="284"/>
        <end position="305"/>
    </location>
</feature>
<sequence>MPDPRARRLVGWSVLAGCFLLGFFHRFAPATSAEALSADLGADGAALGALAAWHFWMYTVAQIPAGMLVDRYGTRRCVAVGALMTGAGSFALAGAPSVVVASVGPVLTGAGLSVVFVGIMKYNAAWFRPESYGLVTGVTMLLATCGAILAGSPTAWLLEHYSWREVFAVAAVAGVVLSVAVAVVVRNRPPRDPAPGAAFSGGARASLRGALRRRELWPLLLATVGTNGTFYAFAGLWGVPLLTEAHGLSNTVATVYNTVALVVYGVGCLAIGVWSDRVGRRKPFLLATSAMAVAGWVGLAALPWSPGWQGMGLYVLVGAAASQVTVSFAALKESVPTHVAATALAVLNAGVFAASAALQPLFGLVVDSGSGWGWALVLMAGAAAAGLVAVRYSHETWCTPLPAGCDESTGRTAETDILHK</sequence>
<feature type="transmembrane region" description="Helical" evidence="6">
    <location>
        <begin position="77"/>
        <end position="95"/>
    </location>
</feature>
<feature type="transmembrane region" description="Helical" evidence="6">
    <location>
        <begin position="372"/>
        <end position="390"/>
    </location>
</feature>